<comment type="caution">
    <text evidence="1">The sequence shown here is derived from an EMBL/GenBank/DDBJ whole genome shotgun (WGS) entry which is preliminary data.</text>
</comment>
<evidence type="ECO:0000313" key="1">
    <source>
        <dbReference type="EMBL" id="KAJ9591390.1"/>
    </source>
</evidence>
<organism evidence="1 2">
    <name type="scientific">Diploptera punctata</name>
    <name type="common">Pacific beetle cockroach</name>
    <dbReference type="NCBI Taxonomy" id="6984"/>
    <lineage>
        <taxon>Eukaryota</taxon>
        <taxon>Metazoa</taxon>
        <taxon>Ecdysozoa</taxon>
        <taxon>Arthropoda</taxon>
        <taxon>Hexapoda</taxon>
        <taxon>Insecta</taxon>
        <taxon>Pterygota</taxon>
        <taxon>Neoptera</taxon>
        <taxon>Polyneoptera</taxon>
        <taxon>Dictyoptera</taxon>
        <taxon>Blattodea</taxon>
        <taxon>Blaberoidea</taxon>
        <taxon>Blaberidae</taxon>
        <taxon>Diplopterinae</taxon>
        <taxon>Diploptera</taxon>
    </lineage>
</organism>
<name>A0AAD8A3D9_DIPPU</name>
<evidence type="ECO:0000313" key="2">
    <source>
        <dbReference type="Proteomes" id="UP001233999"/>
    </source>
</evidence>
<reference evidence="1" key="2">
    <citation type="submission" date="2023-05" db="EMBL/GenBank/DDBJ databases">
        <authorList>
            <person name="Fouks B."/>
        </authorList>
    </citation>
    <scope>NUCLEOTIDE SEQUENCE</scope>
    <source>
        <strain evidence="1">Stay&amp;Tobe</strain>
        <tissue evidence="1">Testes</tissue>
    </source>
</reference>
<accession>A0AAD8A3D9</accession>
<sequence>VVFICLLIKTYSVSEIIKFFEIKAVEYELHRIAFSISRNPKRLARSRQTKRSKRPLFPYYLCNCKFNMLKEIILKIFCHKLLRFI</sequence>
<protein>
    <submittedName>
        <fullName evidence="1">Uncharacterized protein</fullName>
    </submittedName>
</protein>
<dbReference type="EMBL" id="JASPKZ010003868">
    <property type="protein sequence ID" value="KAJ9591390.1"/>
    <property type="molecule type" value="Genomic_DNA"/>
</dbReference>
<dbReference type="AlphaFoldDB" id="A0AAD8A3D9"/>
<gene>
    <name evidence="1" type="ORF">L9F63_001996</name>
</gene>
<keyword evidence="2" id="KW-1185">Reference proteome</keyword>
<feature type="non-terminal residue" evidence="1">
    <location>
        <position position="1"/>
    </location>
</feature>
<feature type="non-terminal residue" evidence="1">
    <location>
        <position position="85"/>
    </location>
</feature>
<proteinExistence type="predicted"/>
<dbReference type="Proteomes" id="UP001233999">
    <property type="component" value="Unassembled WGS sequence"/>
</dbReference>
<reference evidence="1" key="1">
    <citation type="journal article" date="2023" name="IScience">
        <title>Live-bearing cockroach genome reveals convergent evolutionary mechanisms linked to viviparity in insects and beyond.</title>
        <authorList>
            <person name="Fouks B."/>
            <person name="Harrison M.C."/>
            <person name="Mikhailova A.A."/>
            <person name="Marchal E."/>
            <person name="English S."/>
            <person name="Carruthers M."/>
            <person name="Jennings E.C."/>
            <person name="Chiamaka E.L."/>
            <person name="Frigard R.A."/>
            <person name="Pippel M."/>
            <person name="Attardo G.M."/>
            <person name="Benoit J.B."/>
            <person name="Bornberg-Bauer E."/>
            <person name="Tobe S.S."/>
        </authorList>
    </citation>
    <scope>NUCLEOTIDE SEQUENCE</scope>
    <source>
        <strain evidence="1">Stay&amp;Tobe</strain>
    </source>
</reference>